<dbReference type="InterPro" id="IPR023213">
    <property type="entry name" value="CAT-like_dom_sf"/>
</dbReference>
<dbReference type="AlphaFoldDB" id="A0A9W9PF18"/>
<organism evidence="3 4">
    <name type="scientific">Penicillium citrinum</name>
    <dbReference type="NCBI Taxonomy" id="5077"/>
    <lineage>
        <taxon>Eukaryota</taxon>
        <taxon>Fungi</taxon>
        <taxon>Dikarya</taxon>
        <taxon>Ascomycota</taxon>
        <taxon>Pezizomycotina</taxon>
        <taxon>Eurotiomycetes</taxon>
        <taxon>Eurotiomycetidae</taxon>
        <taxon>Eurotiales</taxon>
        <taxon>Aspergillaceae</taxon>
        <taxon>Penicillium</taxon>
    </lineage>
</organism>
<evidence type="ECO:0000313" key="4">
    <source>
        <dbReference type="Proteomes" id="UP001147733"/>
    </source>
</evidence>
<proteinExistence type="predicted"/>
<accession>A0A9W9PF18</accession>
<dbReference type="EMBL" id="JAPQKT010000001">
    <property type="protein sequence ID" value="KAJ5243410.1"/>
    <property type="molecule type" value="Genomic_DNA"/>
</dbReference>
<dbReference type="Pfam" id="PF02458">
    <property type="entry name" value="Transferase"/>
    <property type="match status" value="1"/>
</dbReference>
<dbReference type="InterPro" id="IPR051283">
    <property type="entry name" value="Sec_Metabolite_Acyltrans"/>
</dbReference>
<keyword evidence="4" id="KW-1185">Reference proteome</keyword>
<dbReference type="GO" id="GO:0016746">
    <property type="term" value="F:acyltransferase activity"/>
    <property type="evidence" value="ECO:0007669"/>
    <property type="project" value="UniProtKB-KW"/>
</dbReference>
<dbReference type="Gene3D" id="3.30.559.10">
    <property type="entry name" value="Chloramphenicol acetyltransferase-like domain"/>
    <property type="match status" value="2"/>
</dbReference>
<dbReference type="GeneID" id="81379824"/>
<dbReference type="OrthoDB" id="671439at2759"/>
<name>A0A9W9PF18_PENCI</name>
<dbReference type="RefSeq" id="XP_056506414.1">
    <property type="nucleotide sequence ID" value="XM_056640657.1"/>
</dbReference>
<keyword evidence="1 3" id="KW-0808">Transferase</keyword>
<protein>
    <submittedName>
        <fullName evidence="3">Transferase</fullName>
    </submittedName>
</protein>
<reference evidence="3" key="1">
    <citation type="submission" date="2022-11" db="EMBL/GenBank/DDBJ databases">
        <authorList>
            <person name="Petersen C."/>
        </authorList>
    </citation>
    <scope>NUCLEOTIDE SEQUENCE</scope>
    <source>
        <strain evidence="3">IBT 23319</strain>
    </source>
</reference>
<sequence length="482" mass="55185">MPKQTVFELRPLGWENDPEEERFRLSTLDYLAPCVYNNYALFFKIDDADKARVVEVLKQGLQMTLSQTRHLCGTIEKDNDEGYSIVKKRDSTVSFHVQWVDSLEDEKDSGYPSFDDIHEGNYRTSILGNIKRWSVHPMTYGEKSEARPENHPVVASYKANFIRGGLVFIMHHHHYSNDVMGWAGLTHQLAENCFSIMNWTPRPSWDMNCLDLSRLTKPDVPVNERVEGPPKPEKHPDHIPAEMILFHLPKSKAAELKKLAHPTENEAWISTYDAFSAFIWRIITRLRAPVFKPNLSEPLFWSEAIDMRRRMHSPKVPPRIQRNVMSASLSITAPVTPPTANEVISEWPLSKLAIYVRQMTNSMTQEALDATLDVVATVRDKSSLNLRIDSFPPMSVLQTDHRDANISNADFGFGKPATYRHLIDQITQGVIIIYPSRDPSPESDEGPEISITYEKSLKDDLINDPEWCKYFEYRGVDAVQAS</sequence>
<keyword evidence="2" id="KW-0012">Acyltransferase</keyword>
<evidence type="ECO:0000256" key="2">
    <source>
        <dbReference type="ARBA" id="ARBA00023315"/>
    </source>
</evidence>
<dbReference type="PANTHER" id="PTHR31896">
    <property type="entry name" value="FAMILY REGULATORY PROTEIN, PUTATIVE (AFU_ORTHOLOGUE AFUA_3G14730)-RELATED"/>
    <property type="match status" value="1"/>
</dbReference>
<dbReference type="Proteomes" id="UP001147733">
    <property type="component" value="Unassembled WGS sequence"/>
</dbReference>
<evidence type="ECO:0000256" key="1">
    <source>
        <dbReference type="ARBA" id="ARBA00022679"/>
    </source>
</evidence>
<reference evidence="3" key="2">
    <citation type="journal article" date="2023" name="IMA Fungus">
        <title>Comparative genomic study of the Penicillium genus elucidates a diverse pangenome and 15 lateral gene transfer events.</title>
        <authorList>
            <person name="Petersen C."/>
            <person name="Sorensen T."/>
            <person name="Nielsen M.R."/>
            <person name="Sondergaard T.E."/>
            <person name="Sorensen J.L."/>
            <person name="Fitzpatrick D.A."/>
            <person name="Frisvad J.C."/>
            <person name="Nielsen K.L."/>
        </authorList>
    </citation>
    <scope>NUCLEOTIDE SEQUENCE</scope>
    <source>
        <strain evidence="3">IBT 23319</strain>
    </source>
</reference>
<comment type="caution">
    <text evidence="3">The sequence shown here is derived from an EMBL/GenBank/DDBJ whole genome shotgun (WGS) entry which is preliminary data.</text>
</comment>
<evidence type="ECO:0000313" key="3">
    <source>
        <dbReference type="EMBL" id="KAJ5243410.1"/>
    </source>
</evidence>
<gene>
    <name evidence="3" type="ORF">N7469_001737</name>
</gene>
<dbReference type="PANTHER" id="PTHR31896:SF13">
    <property type="entry name" value="TRICHOTHECENE 3-O-ACETYLTRANSFERASE"/>
    <property type="match status" value="1"/>
</dbReference>